<gene>
    <name evidence="1" type="ORF">S06H3_53588</name>
</gene>
<name>X1QRU8_9ZZZZ</name>
<dbReference type="AlphaFoldDB" id="X1QRU8"/>
<dbReference type="EMBL" id="BARV01034183">
    <property type="protein sequence ID" value="GAI57521.1"/>
    <property type="molecule type" value="Genomic_DNA"/>
</dbReference>
<sequence length="69" mass="7042">MVQDLSQGEEVADISSSILKSLSGERASSPVITLESFALINSNAQQISAEGCQAQLGNTGEAGSDTGIE</sequence>
<organism evidence="1">
    <name type="scientific">marine sediment metagenome</name>
    <dbReference type="NCBI Taxonomy" id="412755"/>
    <lineage>
        <taxon>unclassified sequences</taxon>
        <taxon>metagenomes</taxon>
        <taxon>ecological metagenomes</taxon>
    </lineage>
</organism>
<protein>
    <submittedName>
        <fullName evidence="1">Uncharacterized protein</fullName>
    </submittedName>
</protein>
<evidence type="ECO:0000313" key="1">
    <source>
        <dbReference type="EMBL" id="GAI57521.1"/>
    </source>
</evidence>
<accession>X1QRU8</accession>
<proteinExistence type="predicted"/>
<comment type="caution">
    <text evidence="1">The sequence shown here is derived from an EMBL/GenBank/DDBJ whole genome shotgun (WGS) entry which is preliminary data.</text>
</comment>
<reference evidence="1" key="1">
    <citation type="journal article" date="2014" name="Front. Microbiol.">
        <title>High frequency of phylogenetically diverse reductive dehalogenase-homologous genes in deep subseafloor sedimentary metagenomes.</title>
        <authorList>
            <person name="Kawai M."/>
            <person name="Futagami T."/>
            <person name="Toyoda A."/>
            <person name="Takaki Y."/>
            <person name="Nishi S."/>
            <person name="Hori S."/>
            <person name="Arai W."/>
            <person name="Tsubouchi T."/>
            <person name="Morono Y."/>
            <person name="Uchiyama I."/>
            <person name="Ito T."/>
            <person name="Fujiyama A."/>
            <person name="Inagaki F."/>
            <person name="Takami H."/>
        </authorList>
    </citation>
    <scope>NUCLEOTIDE SEQUENCE</scope>
    <source>
        <strain evidence="1">Expedition CK06-06</strain>
    </source>
</reference>